<keyword evidence="4 5" id="KW-0975">Bacterial flagellum</keyword>
<sequence>MSILSMNLYGSSTSNRIVGMASGLDTDTLVEQMAAGTKNKINRAYQSKQKLLYRQEAYREISTKLVAFSDKYLSFSSSKSTNILSNSFFDSSTIKSSSDYVSVSGNSDSIKNFKITNVASVATNASFTSTSTISNNIISTSGISSADIAVKSTSDITIDFNGVKKTINLYDASGVTNATKLQAKLDNAFGKDKIKVNVDANNNFITGFETGDAVSKDTDVFGITDINDVTLGVTEGTYNRISKSTAIVDSGIKGPLNVGTDGKYHITINDEKFTFETTDSLNDIISEINNNSNAGVTMYYSSVTDKITVKSDDTGLGSRINISDDADGGSLSASLFGPLPVNTNGTDTEITYSLNGVDNLTIRRSTSSFAIDDINIDLNQNAVGNIISSDPTTATTFNVTKNTDDIIKNVKQFIDDYNEIISLISKKTTERPNRDFQPLTPDQQDEMEKDDIDSWNEQAKKGMLYGDSKMDNVLRNLRNVMSNKTSVSTLTLSSIGIAPASYDTSGKLVFNEETFKTKLNENPEEVINLFTKSATETNGVSGIAKQVQSILQANVGTFGGTGTLIEEAGLSDGLTADKNFLSKSMAEYDKKMAKLKDDLADEKERYYKKFTALEQALNSLNNQSSWLTSMMSQ</sequence>
<comment type="subunit">
    <text evidence="2 5">Homopentamer.</text>
</comment>
<evidence type="ECO:0000256" key="4">
    <source>
        <dbReference type="ARBA" id="ARBA00023143"/>
    </source>
</evidence>
<dbReference type="PANTHER" id="PTHR30288">
    <property type="entry name" value="FLAGELLAR CAP/ASSEMBLY PROTEIN FLID"/>
    <property type="match status" value="1"/>
</dbReference>
<dbReference type="RefSeq" id="WP_209511463.1">
    <property type="nucleotide sequence ID" value="NZ_JAGGKS010000004.1"/>
</dbReference>
<gene>
    <name evidence="8" type="ORF">J2Z76_001578</name>
</gene>
<reference evidence="8 9" key="1">
    <citation type="submission" date="2021-03" db="EMBL/GenBank/DDBJ databases">
        <title>Genomic Encyclopedia of Type Strains, Phase IV (KMG-IV): sequencing the most valuable type-strain genomes for metagenomic binning, comparative biology and taxonomic classification.</title>
        <authorList>
            <person name="Goeker M."/>
        </authorList>
    </citation>
    <scope>NUCLEOTIDE SEQUENCE [LARGE SCALE GENOMIC DNA]</scope>
    <source>
        <strain evidence="8 9">DSM 24004</strain>
    </source>
</reference>
<dbReference type="Pfam" id="PF07195">
    <property type="entry name" value="FliD_C"/>
    <property type="match status" value="1"/>
</dbReference>
<evidence type="ECO:0000313" key="8">
    <source>
        <dbReference type="EMBL" id="MBP1925717.1"/>
    </source>
</evidence>
<keyword evidence="5" id="KW-0964">Secreted</keyword>
<organism evidence="8 9">
    <name type="scientific">Sedimentibacter acidaminivorans</name>
    <dbReference type="NCBI Taxonomy" id="913099"/>
    <lineage>
        <taxon>Bacteria</taxon>
        <taxon>Bacillati</taxon>
        <taxon>Bacillota</taxon>
        <taxon>Tissierellia</taxon>
        <taxon>Sedimentibacter</taxon>
    </lineage>
</organism>
<comment type="similarity">
    <text evidence="1 5">Belongs to the FliD family.</text>
</comment>
<proteinExistence type="inferred from homology"/>
<evidence type="ECO:0000256" key="5">
    <source>
        <dbReference type="RuleBase" id="RU362066"/>
    </source>
</evidence>
<evidence type="ECO:0000256" key="1">
    <source>
        <dbReference type="ARBA" id="ARBA00009764"/>
    </source>
</evidence>
<evidence type="ECO:0000256" key="3">
    <source>
        <dbReference type="ARBA" id="ARBA00023054"/>
    </source>
</evidence>
<dbReference type="Proteomes" id="UP001519342">
    <property type="component" value="Unassembled WGS sequence"/>
</dbReference>
<keyword evidence="3 5" id="KW-0175">Coiled coil</keyword>
<keyword evidence="9" id="KW-1185">Reference proteome</keyword>
<evidence type="ECO:0000259" key="7">
    <source>
        <dbReference type="Pfam" id="PF07195"/>
    </source>
</evidence>
<dbReference type="InterPro" id="IPR040026">
    <property type="entry name" value="FliD"/>
</dbReference>
<evidence type="ECO:0000256" key="2">
    <source>
        <dbReference type="ARBA" id="ARBA00011255"/>
    </source>
</evidence>
<evidence type="ECO:0000313" key="9">
    <source>
        <dbReference type="Proteomes" id="UP001519342"/>
    </source>
</evidence>
<name>A0ABS4GDD8_9FIRM</name>
<protein>
    <recommendedName>
        <fullName evidence="5">Flagellar hook-associated protein 2</fullName>
        <shortName evidence="5">HAP2</shortName>
    </recommendedName>
    <alternativeName>
        <fullName evidence="5">Flagellar cap protein</fullName>
    </alternativeName>
</protein>
<dbReference type="EMBL" id="JAGGKS010000004">
    <property type="protein sequence ID" value="MBP1925717.1"/>
    <property type="molecule type" value="Genomic_DNA"/>
</dbReference>
<keyword evidence="8" id="KW-0969">Cilium</keyword>
<dbReference type="PANTHER" id="PTHR30288:SF0">
    <property type="entry name" value="FLAGELLAR HOOK-ASSOCIATED PROTEIN 2"/>
    <property type="match status" value="1"/>
</dbReference>
<feature type="coiled-coil region" evidence="5">
    <location>
        <begin position="578"/>
        <end position="623"/>
    </location>
</feature>
<evidence type="ECO:0000259" key="6">
    <source>
        <dbReference type="Pfam" id="PF02465"/>
    </source>
</evidence>
<comment type="subcellular location">
    <subcellularLocation>
        <location evidence="5">Secreted</location>
    </subcellularLocation>
    <subcellularLocation>
        <location evidence="5">Bacterial flagellum</location>
    </subcellularLocation>
</comment>
<feature type="domain" description="Flagellar hook-associated protein 2 N-terminal" evidence="6">
    <location>
        <begin position="22"/>
        <end position="124"/>
    </location>
</feature>
<comment type="caution">
    <text evidence="8">The sequence shown here is derived from an EMBL/GenBank/DDBJ whole genome shotgun (WGS) entry which is preliminary data.</text>
</comment>
<comment type="function">
    <text evidence="5">Required for morphogenesis and for the elongation of the flagellar filament by facilitating polymerization of the flagellin monomers at the tip of growing filament. Forms a capping structure, which prevents flagellin subunits (transported through the central channel of the flagellum) from leaking out without polymerization at the distal end.</text>
</comment>
<accession>A0ABS4GDD8</accession>
<feature type="domain" description="Flagellar hook-associated protein 2 C-terminal" evidence="7">
    <location>
        <begin position="357"/>
        <end position="622"/>
    </location>
</feature>
<dbReference type="InterPro" id="IPR003481">
    <property type="entry name" value="FliD_N"/>
</dbReference>
<keyword evidence="8" id="KW-0966">Cell projection</keyword>
<dbReference type="InterPro" id="IPR010809">
    <property type="entry name" value="FliD_C"/>
</dbReference>
<keyword evidence="8" id="KW-0282">Flagellum</keyword>
<dbReference type="Pfam" id="PF02465">
    <property type="entry name" value="FliD_N"/>
    <property type="match status" value="1"/>
</dbReference>